<dbReference type="EMBL" id="HG793125">
    <property type="protein sequence ID" value="CDK24994.1"/>
    <property type="molecule type" value="Genomic_DNA"/>
</dbReference>
<dbReference type="PROSITE" id="PS00973">
    <property type="entry name" value="USP_2"/>
    <property type="match status" value="1"/>
</dbReference>
<dbReference type="InterPro" id="IPR038765">
    <property type="entry name" value="Papain-like_cys_pep_sf"/>
</dbReference>
<dbReference type="InterPro" id="IPR001394">
    <property type="entry name" value="Peptidase_C19_UCH"/>
</dbReference>
<protein>
    <recommendedName>
        <fullName evidence="7">Ubiquitin carboxyl-terminal hydrolase</fullName>
        <ecNumber evidence="7">3.4.19.12</ecNumber>
    </recommendedName>
</protein>
<feature type="region of interest" description="Disordered" evidence="8">
    <location>
        <begin position="588"/>
        <end position="671"/>
    </location>
</feature>
<dbReference type="AlphaFoldDB" id="W6MG73"/>
<dbReference type="GO" id="GO:0016579">
    <property type="term" value="P:protein deubiquitination"/>
    <property type="evidence" value="ECO:0007669"/>
    <property type="project" value="EnsemblFungi"/>
</dbReference>
<feature type="domain" description="USP" evidence="10">
    <location>
        <begin position="170"/>
        <end position="584"/>
    </location>
</feature>
<dbReference type="EC" id="3.4.19.12" evidence="7"/>
<reference evidence="11" key="2">
    <citation type="submission" date="2014-02" db="EMBL/GenBank/DDBJ databases">
        <title>Complete DNA sequence of /Kuraishia capsulata/ illustrates novel genomic features among budding yeasts (/Saccharomycotina/).</title>
        <authorList>
            <person name="Morales L."/>
            <person name="Noel B."/>
            <person name="Porcel B."/>
            <person name="Marcet-Houben M."/>
            <person name="Hullo M-F."/>
            <person name="Sacerdot C."/>
            <person name="Tekaia F."/>
            <person name="Leh-Louis V."/>
            <person name="Despons L."/>
            <person name="Khanna V."/>
            <person name="Aury J-M."/>
            <person name="Barbe V."/>
            <person name="Couloux A."/>
            <person name="Labadie K."/>
            <person name="Pelletier E."/>
            <person name="Souciet J-L."/>
            <person name="Boekhout T."/>
            <person name="Gabaldon T."/>
            <person name="Wincker P."/>
            <person name="Dujon B."/>
        </authorList>
    </citation>
    <scope>NUCLEOTIDE SEQUENCE</scope>
    <source>
        <strain evidence="11">CBS 1993</strain>
    </source>
</reference>
<feature type="compositionally biased region" description="Polar residues" evidence="8">
    <location>
        <begin position="640"/>
        <end position="671"/>
    </location>
</feature>
<evidence type="ECO:0000256" key="4">
    <source>
        <dbReference type="ARBA" id="ARBA00022786"/>
    </source>
</evidence>
<evidence type="ECO:0000256" key="5">
    <source>
        <dbReference type="ARBA" id="ARBA00022801"/>
    </source>
</evidence>
<dbReference type="HOGENOM" id="CLU_008279_6_1_1"/>
<feature type="region of interest" description="Disordered" evidence="8">
    <location>
        <begin position="85"/>
        <end position="106"/>
    </location>
</feature>
<keyword evidence="3 7" id="KW-0645">Protease</keyword>
<evidence type="ECO:0000256" key="7">
    <source>
        <dbReference type="RuleBase" id="RU366025"/>
    </source>
</evidence>
<keyword evidence="4 7" id="KW-0833">Ubl conjugation pathway</keyword>
<dbReference type="GO" id="GO:0005829">
    <property type="term" value="C:cytosol"/>
    <property type="evidence" value="ECO:0007669"/>
    <property type="project" value="TreeGrafter"/>
</dbReference>
<organism evidence="11 12">
    <name type="scientific">Kuraishia capsulata CBS 1993</name>
    <dbReference type="NCBI Taxonomy" id="1382522"/>
    <lineage>
        <taxon>Eukaryota</taxon>
        <taxon>Fungi</taxon>
        <taxon>Dikarya</taxon>
        <taxon>Ascomycota</taxon>
        <taxon>Saccharomycotina</taxon>
        <taxon>Pichiomycetes</taxon>
        <taxon>Pichiales</taxon>
        <taxon>Pichiaceae</taxon>
        <taxon>Kuraishia</taxon>
    </lineage>
</organism>
<dbReference type="GeneID" id="34518397"/>
<evidence type="ECO:0000259" key="10">
    <source>
        <dbReference type="PROSITE" id="PS50235"/>
    </source>
</evidence>
<feature type="transmembrane region" description="Helical" evidence="9">
    <location>
        <begin position="12"/>
        <end position="31"/>
    </location>
</feature>
<dbReference type="GO" id="GO:0005634">
    <property type="term" value="C:nucleus"/>
    <property type="evidence" value="ECO:0007669"/>
    <property type="project" value="TreeGrafter"/>
</dbReference>
<dbReference type="GO" id="GO:0005789">
    <property type="term" value="C:endoplasmic reticulum membrane"/>
    <property type="evidence" value="ECO:0007669"/>
    <property type="project" value="EnsemblFungi"/>
</dbReference>
<dbReference type="Pfam" id="PF00443">
    <property type="entry name" value="UCH"/>
    <property type="match status" value="1"/>
</dbReference>
<evidence type="ECO:0000313" key="11">
    <source>
        <dbReference type="EMBL" id="CDK24994.1"/>
    </source>
</evidence>
<keyword evidence="12" id="KW-1185">Reference proteome</keyword>
<accession>W6MG73</accession>
<reference evidence="11" key="1">
    <citation type="submission" date="2013-12" db="EMBL/GenBank/DDBJ databases">
        <authorList>
            <person name="Genoscope - CEA"/>
        </authorList>
    </citation>
    <scope>NUCLEOTIDE SEQUENCE</scope>
    <source>
        <strain evidence="11">CBS 1993</strain>
    </source>
</reference>
<dbReference type="GO" id="GO:0004843">
    <property type="term" value="F:cysteine-type deubiquitinase activity"/>
    <property type="evidence" value="ECO:0007669"/>
    <property type="project" value="UniProtKB-UniRule"/>
</dbReference>
<dbReference type="RefSeq" id="XP_022457009.1">
    <property type="nucleotide sequence ID" value="XM_022605552.1"/>
</dbReference>
<dbReference type="SUPFAM" id="SSF54001">
    <property type="entry name" value="Cysteine proteinases"/>
    <property type="match status" value="1"/>
</dbReference>
<dbReference type="InterPro" id="IPR028889">
    <property type="entry name" value="USP"/>
</dbReference>
<keyword evidence="9" id="KW-0812">Transmembrane</keyword>
<dbReference type="CDD" id="cd02662">
    <property type="entry name" value="Peptidase_C19F"/>
    <property type="match status" value="1"/>
</dbReference>
<keyword evidence="9" id="KW-1133">Transmembrane helix</keyword>
<dbReference type="PROSITE" id="PS50235">
    <property type="entry name" value="USP_3"/>
    <property type="match status" value="1"/>
</dbReference>
<dbReference type="PROSITE" id="PS00972">
    <property type="entry name" value="USP_1"/>
    <property type="match status" value="1"/>
</dbReference>
<evidence type="ECO:0000313" key="12">
    <source>
        <dbReference type="Proteomes" id="UP000019384"/>
    </source>
</evidence>
<evidence type="ECO:0000256" key="3">
    <source>
        <dbReference type="ARBA" id="ARBA00022670"/>
    </source>
</evidence>
<dbReference type="Gene3D" id="3.90.70.10">
    <property type="entry name" value="Cysteine proteinases"/>
    <property type="match status" value="1"/>
</dbReference>
<evidence type="ECO:0000256" key="6">
    <source>
        <dbReference type="ARBA" id="ARBA00022807"/>
    </source>
</evidence>
<evidence type="ECO:0000256" key="8">
    <source>
        <dbReference type="SAM" id="MobiDB-lite"/>
    </source>
</evidence>
<keyword evidence="6 7" id="KW-0788">Thiol protease</keyword>
<dbReference type="STRING" id="1382522.W6MG73"/>
<comment type="catalytic activity">
    <reaction evidence="1 7">
        <text>Thiol-dependent hydrolysis of ester, thioester, amide, peptide and isopeptide bonds formed by the C-terminal Gly of ubiquitin (a 76-residue protein attached to proteins as an intracellular targeting signal).</text>
        <dbReference type="EC" id="3.4.19.12"/>
    </reaction>
</comment>
<dbReference type="InterPro" id="IPR018200">
    <property type="entry name" value="USP_CS"/>
</dbReference>
<keyword evidence="5 7" id="KW-0378">Hydrolase</keyword>
<gene>
    <name evidence="11" type="ORF">KUCA_T00000961001</name>
</gene>
<keyword evidence="9" id="KW-0472">Membrane</keyword>
<dbReference type="GO" id="GO:0006508">
    <property type="term" value="P:proteolysis"/>
    <property type="evidence" value="ECO:0007669"/>
    <property type="project" value="UniProtKB-KW"/>
</dbReference>
<evidence type="ECO:0000256" key="9">
    <source>
        <dbReference type="SAM" id="Phobius"/>
    </source>
</evidence>
<dbReference type="PANTHER" id="PTHR24006:SF888">
    <property type="entry name" value="UBIQUITIN CARBOXYL-TERMINAL HYDROLASE 30"/>
    <property type="match status" value="1"/>
</dbReference>
<comment type="similarity">
    <text evidence="2 7">Belongs to the peptidase C19 family.</text>
</comment>
<dbReference type="OrthoDB" id="2020758at2759"/>
<evidence type="ECO:0000256" key="2">
    <source>
        <dbReference type="ARBA" id="ARBA00009085"/>
    </source>
</evidence>
<dbReference type="PANTHER" id="PTHR24006">
    <property type="entry name" value="UBIQUITIN CARBOXYL-TERMINAL HYDROLASE"/>
    <property type="match status" value="1"/>
</dbReference>
<sequence>MNFGKFALKSSLLTLTAAVFVLLISKTWFFSTLGLLYSPSSSSPAQTLRDNWRLLLLVGPATALLYYTTFPKIFGSLQLPRHTSSSEGSSSSAASVNSDTSHSSVGSTNTAAFAAEDGSDGSKRTKIRKSLGNIMDGISSNLRGFRVGSKRDPRLLKLYEKADELGGNVGGLVNDGNTCFMNSVLQSLASSNELMDFLGFCEGNPDCKFSNSLKQLLDKLNDKHGNKNVTYNTKSLLKSLANGPQRHLFLGYNQEDAQEFYQMLMKELEKDFQKLHPTDKSIKKPKFVSKTDSMMYGSERLGDLGTVYVPSSQVDPNFEDPEKVFPMELVTPVDGLQCERIGCLTCGEMGGLRYSVISGLGLNLPPSNKASYDIHELLNDWIQPEVIDGVECNRCGLVQVSSVLQSQVESMTNEKLRLLTQERIKEINSELSKPIIDDDVYSKLHTKNMVQKSRKVKQILFSRPPPLLSIHVNRSVFDPKTYMVRKNGAQVNFPAHLDLSDYIAEPNNINTDARLSFKKSKSPELIYSLKSVISHFGTHNYGHYISYRKYRGIWWRISDETVGVCTEKDVLMSQGTFMLFYELSDRNDPRDNFGADEEEEEEDAESDEVNMEEDEDSDASSHDNDINDSSENEADHDNESSPPLTSESSIMEEVSSQITEDTAILTAQANI</sequence>
<evidence type="ECO:0000256" key="1">
    <source>
        <dbReference type="ARBA" id="ARBA00000707"/>
    </source>
</evidence>
<name>W6MG73_9ASCO</name>
<dbReference type="InterPro" id="IPR050164">
    <property type="entry name" value="Peptidase_C19"/>
</dbReference>
<feature type="transmembrane region" description="Helical" evidence="9">
    <location>
        <begin position="51"/>
        <end position="70"/>
    </location>
</feature>
<dbReference type="Proteomes" id="UP000019384">
    <property type="component" value="Unassembled WGS sequence"/>
</dbReference>
<proteinExistence type="inferred from homology"/>
<feature type="compositionally biased region" description="Acidic residues" evidence="8">
    <location>
        <begin position="594"/>
        <end position="618"/>
    </location>
</feature>